<organism evidence="3 4">
    <name type="scientific">Phlebotomus papatasi</name>
    <name type="common">Sandfly</name>
    <dbReference type="NCBI Taxonomy" id="29031"/>
    <lineage>
        <taxon>Eukaryota</taxon>
        <taxon>Metazoa</taxon>
        <taxon>Ecdysozoa</taxon>
        <taxon>Arthropoda</taxon>
        <taxon>Hexapoda</taxon>
        <taxon>Insecta</taxon>
        <taxon>Pterygota</taxon>
        <taxon>Neoptera</taxon>
        <taxon>Endopterygota</taxon>
        <taxon>Diptera</taxon>
        <taxon>Nematocera</taxon>
        <taxon>Psychodoidea</taxon>
        <taxon>Psychodidae</taxon>
        <taxon>Phlebotomus</taxon>
        <taxon>Phlebotomus</taxon>
    </lineage>
</organism>
<dbReference type="PANTHER" id="PTHR12341:SF7">
    <property type="entry name" value="5'-3' EXORIBONUCLEASE 1"/>
    <property type="match status" value="1"/>
</dbReference>
<dbReference type="EMBL" id="AJVK01031941">
    <property type="status" value="NOT_ANNOTATED_CDS"/>
    <property type="molecule type" value="Genomic_DNA"/>
</dbReference>
<evidence type="ECO:0000313" key="4">
    <source>
        <dbReference type="Proteomes" id="UP000092462"/>
    </source>
</evidence>
<keyword evidence="4" id="KW-1185">Reference proteome</keyword>
<protein>
    <recommendedName>
        <fullName evidence="2">Xrn1 N-terminal domain-containing protein</fullName>
    </recommendedName>
</protein>
<evidence type="ECO:0000256" key="1">
    <source>
        <dbReference type="ARBA" id="ARBA00038299"/>
    </source>
</evidence>
<accession>A0A1B0DDG7</accession>
<evidence type="ECO:0000259" key="2">
    <source>
        <dbReference type="Pfam" id="PF03159"/>
    </source>
</evidence>
<dbReference type="FunFam" id="3.40.50.12390:FF:000004">
    <property type="entry name" value="5'-3' exoribonuclease 1"/>
    <property type="match status" value="1"/>
</dbReference>
<dbReference type="GO" id="GO:0003723">
    <property type="term" value="F:RNA binding"/>
    <property type="evidence" value="ECO:0007669"/>
    <property type="project" value="TreeGrafter"/>
</dbReference>
<evidence type="ECO:0000313" key="3">
    <source>
        <dbReference type="EnsemblMetazoa" id="PPAI005938-PA"/>
    </source>
</evidence>
<dbReference type="PANTHER" id="PTHR12341">
    <property type="entry name" value="5'-&gt;3' EXORIBONUCLEASE"/>
    <property type="match status" value="1"/>
</dbReference>
<dbReference type="AlphaFoldDB" id="A0A1B0DDG7"/>
<dbReference type="InterPro" id="IPR004859">
    <property type="entry name" value="Xrn1_N"/>
</dbReference>
<dbReference type="Proteomes" id="UP000092462">
    <property type="component" value="Unassembled WGS sequence"/>
</dbReference>
<dbReference type="EnsemblMetazoa" id="PPAI005938-RA">
    <property type="protein sequence ID" value="PPAI005938-PA"/>
    <property type="gene ID" value="PPAI005938"/>
</dbReference>
<sequence>MGVPKFFRYISERYPSLNELVRENQIPEFDNLYLDMNGIIHNCSHPDDSNVHYRISEEQIFKSIFHYIDVLFRIIQPRKLMFMAIDGVAPRAKMNQQRGRRFRTAKEAELQEAKAREKGEKLPDEARFDSNCITPGTPFMARLQKALKFFVKQRISQSDIWQKCRVILSGHETPGE</sequence>
<dbReference type="Pfam" id="PF03159">
    <property type="entry name" value="XRN_N"/>
    <property type="match status" value="1"/>
</dbReference>
<dbReference type="VEuPathDB" id="VectorBase:PPAPM1_009815"/>
<dbReference type="GO" id="GO:0005634">
    <property type="term" value="C:nucleus"/>
    <property type="evidence" value="ECO:0007669"/>
    <property type="project" value="TreeGrafter"/>
</dbReference>
<proteinExistence type="inferred from homology"/>
<dbReference type="GO" id="GO:0004534">
    <property type="term" value="F:5'-3' RNA exonuclease activity"/>
    <property type="evidence" value="ECO:0007669"/>
    <property type="project" value="TreeGrafter"/>
</dbReference>
<dbReference type="InterPro" id="IPR027073">
    <property type="entry name" value="5_3_exoribonuclease"/>
</dbReference>
<dbReference type="Gene3D" id="3.40.50.12390">
    <property type="match status" value="1"/>
</dbReference>
<dbReference type="GO" id="GO:0000956">
    <property type="term" value="P:nuclear-transcribed mRNA catabolic process"/>
    <property type="evidence" value="ECO:0007669"/>
    <property type="project" value="TreeGrafter"/>
</dbReference>
<name>A0A1B0DDG7_PHLPP</name>
<dbReference type="CDD" id="cd18673">
    <property type="entry name" value="PIN_XRN1-2-like"/>
    <property type="match status" value="1"/>
</dbReference>
<dbReference type="GO" id="GO:0016075">
    <property type="term" value="P:rRNA catabolic process"/>
    <property type="evidence" value="ECO:0007669"/>
    <property type="project" value="TreeGrafter"/>
</dbReference>
<feature type="domain" description="Xrn1 N-terminal" evidence="2">
    <location>
        <begin position="1"/>
        <end position="176"/>
    </location>
</feature>
<reference evidence="3" key="1">
    <citation type="submission" date="2022-08" db="UniProtKB">
        <authorList>
            <consortium name="EnsemblMetazoa"/>
        </authorList>
    </citation>
    <scope>IDENTIFICATION</scope>
    <source>
        <strain evidence="3">Israel</strain>
    </source>
</reference>
<comment type="similarity">
    <text evidence="1">Belongs to the 5'-3' exonuclease family.</text>
</comment>
<dbReference type="VEuPathDB" id="VectorBase:PPAI005938"/>